<comment type="caution">
    <text evidence="11">The sequence shown here is derived from an EMBL/GenBank/DDBJ whole genome shotgun (WGS) entry which is preliminary data.</text>
</comment>
<dbReference type="InterPro" id="IPR003599">
    <property type="entry name" value="Ig_sub"/>
</dbReference>
<keyword evidence="4" id="KW-0677">Repeat</keyword>
<feature type="domain" description="Ig-like" evidence="10">
    <location>
        <begin position="148"/>
        <end position="245"/>
    </location>
</feature>
<dbReference type="OrthoDB" id="10012075at2759"/>
<dbReference type="Gene3D" id="2.60.40.10">
    <property type="entry name" value="Immunoglobulins"/>
    <property type="match status" value="3"/>
</dbReference>
<proteinExistence type="predicted"/>
<feature type="compositionally biased region" description="Basic and acidic residues" evidence="9">
    <location>
        <begin position="273"/>
        <end position="289"/>
    </location>
</feature>
<comment type="subcellular location">
    <subcellularLocation>
        <location evidence="1">Cell membrane</location>
    </subcellularLocation>
</comment>
<evidence type="ECO:0000313" key="11">
    <source>
        <dbReference type="EMBL" id="ROT85638.1"/>
    </source>
</evidence>
<evidence type="ECO:0000256" key="7">
    <source>
        <dbReference type="ARBA" id="ARBA00023180"/>
    </source>
</evidence>
<dbReference type="SUPFAM" id="SSF48726">
    <property type="entry name" value="Immunoglobulin"/>
    <property type="match status" value="3"/>
</dbReference>
<gene>
    <name evidence="11" type="ORF">C7M84_009796</name>
</gene>
<dbReference type="Pfam" id="PF13927">
    <property type="entry name" value="Ig_3"/>
    <property type="match status" value="2"/>
</dbReference>
<dbReference type="AlphaFoldDB" id="A0A3R7T1J2"/>
<dbReference type="PROSITE" id="PS50835">
    <property type="entry name" value="IG_LIKE"/>
    <property type="match status" value="2"/>
</dbReference>
<keyword evidence="5" id="KW-0472">Membrane</keyword>
<dbReference type="InterPro" id="IPR007110">
    <property type="entry name" value="Ig-like_dom"/>
</dbReference>
<keyword evidence="2" id="KW-1003">Cell membrane</keyword>
<dbReference type="InterPro" id="IPR036179">
    <property type="entry name" value="Ig-like_dom_sf"/>
</dbReference>
<dbReference type="STRING" id="6689.A0A3R7T1J2"/>
<keyword evidence="3" id="KW-0732">Signal</keyword>
<sequence length="352" mass="38848">MNVIHSDHNTWQLKIRDVRRNDSGQYMCQINTDPMKMQVGHLNVVIPPDITAEDTSGDVMVPEGSSVRLTCRAKGYPEPRVVWRREDGRPIVFRSPGQAKNSVETFDGPELVLDKVARDDMGAYLCIASNDIPPAVSKRMVVQVHFHPLIRIPNQLVGAPPGTNVTLECEVEASPKSINFWTKILDDQGPQIVASRKYANEEVTINEYTLKMKLTIINLQPDDFTSYKCTAKNSLGEVEGSIKLYEIVLPKPVTTAQENLLENVSADANMPPLHDDLRGPPFSEDRHQGEGAAPHQGSPHPTKPLPPSRPHNTHAVPYLPTDPAVAGRGDRSLPFLLLLVAAAFLACVWATP</sequence>
<accession>A0A3R7T1J2</accession>
<dbReference type="FunFam" id="2.60.40.10:FF:000328">
    <property type="entry name" value="CLUMA_CG000981, isoform A"/>
    <property type="match status" value="1"/>
</dbReference>
<organism evidence="11 12">
    <name type="scientific">Penaeus vannamei</name>
    <name type="common">Whiteleg shrimp</name>
    <name type="synonym">Litopenaeus vannamei</name>
    <dbReference type="NCBI Taxonomy" id="6689"/>
    <lineage>
        <taxon>Eukaryota</taxon>
        <taxon>Metazoa</taxon>
        <taxon>Ecdysozoa</taxon>
        <taxon>Arthropoda</taxon>
        <taxon>Crustacea</taxon>
        <taxon>Multicrustacea</taxon>
        <taxon>Malacostraca</taxon>
        <taxon>Eumalacostraca</taxon>
        <taxon>Eucarida</taxon>
        <taxon>Decapoda</taxon>
        <taxon>Dendrobranchiata</taxon>
        <taxon>Penaeoidea</taxon>
        <taxon>Penaeidae</taxon>
        <taxon>Penaeus</taxon>
    </lineage>
</organism>
<feature type="region of interest" description="Disordered" evidence="9">
    <location>
        <begin position="264"/>
        <end position="321"/>
    </location>
</feature>
<keyword evidence="8" id="KW-0393">Immunoglobulin domain</keyword>
<evidence type="ECO:0000256" key="2">
    <source>
        <dbReference type="ARBA" id="ARBA00022475"/>
    </source>
</evidence>
<dbReference type="SMART" id="SM00409">
    <property type="entry name" value="IG"/>
    <property type="match status" value="2"/>
</dbReference>
<evidence type="ECO:0000256" key="9">
    <source>
        <dbReference type="SAM" id="MobiDB-lite"/>
    </source>
</evidence>
<evidence type="ECO:0000256" key="3">
    <source>
        <dbReference type="ARBA" id="ARBA00022729"/>
    </source>
</evidence>
<evidence type="ECO:0000256" key="8">
    <source>
        <dbReference type="ARBA" id="ARBA00023319"/>
    </source>
</evidence>
<dbReference type="SMART" id="SM00408">
    <property type="entry name" value="IGc2"/>
    <property type="match status" value="2"/>
</dbReference>
<dbReference type="CDD" id="cd00096">
    <property type="entry name" value="Ig"/>
    <property type="match status" value="1"/>
</dbReference>
<reference evidence="11 12" key="2">
    <citation type="submission" date="2019-01" db="EMBL/GenBank/DDBJ databases">
        <title>The decoding of complex shrimp genome reveals the adaptation for benthos swimmer, frequently molting mechanism and breeding impact on genome.</title>
        <authorList>
            <person name="Sun Y."/>
            <person name="Gao Y."/>
            <person name="Yu Y."/>
        </authorList>
    </citation>
    <scope>NUCLEOTIDE SEQUENCE [LARGE SCALE GENOMIC DNA]</scope>
    <source>
        <tissue evidence="11">Muscle</tissue>
    </source>
</reference>
<dbReference type="InterPro" id="IPR013783">
    <property type="entry name" value="Ig-like_fold"/>
</dbReference>
<reference evidence="11 12" key="1">
    <citation type="submission" date="2018-04" db="EMBL/GenBank/DDBJ databases">
        <authorList>
            <person name="Zhang X."/>
            <person name="Yuan J."/>
            <person name="Li F."/>
            <person name="Xiang J."/>
        </authorList>
    </citation>
    <scope>NUCLEOTIDE SEQUENCE [LARGE SCALE GENOMIC DNA]</scope>
    <source>
        <tissue evidence="11">Muscle</tissue>
    </source>
</reference>
<evidence type="ECO:0000259" key="10">
    <source>
        <dbReference type="PROSITE" id="PS50835"/>
    </source>
</evidence>
<dbReference type="InterPro" id="IPR003598">
    <property type="entry name" value="Ig_sub2"/>
</dbReference>
<dbReference type="InterPro" id="IPR051170">
    <property type="entry name" value="Neural/epithelial_adhesion"/>
</dbReference>
<keyword evidence="6" id="KW-1015">Disulfide bond</keyword>
<dbReference type="Proteomes" id="UP000283509">
    <property type="component" value="Unassembled WGS sequence"/>
</dbReference>
<evidence type="ECO:0000313" key="12">
    <source>
        <dbReference type="Proteomes" id="UP000283509"/>
    </source>
</evidence>
<keyword evidence="7" id="KW-0325">Glycoprotein</keyword>
<dbReference type="GO" id="GO:0043005">
    <property type="term" value="C:neuron projection"/>
    <property type="evidence" value="ECO:0007669"/>
    <property type="project" value="TreeGrafter"/>
</dbReference>
<name>A0A3R7T1J2_PENVA</name>
<keyword evidence="12" id="KW-1185">Reference proteome</keyword>
<dbReference type="GO" id="GO:0005886">
    <property type="term" value="C:plasma membrane"/>
    <property type="evidence" value="ECO:0007669"/>
    <property type="project" value="UniProtKB-SubCell"/>
</dbReference>
<evidence type="ECO:0000256" key="6">
    <source>
        <dbReference type="ARBA" id="ARBA00023157"/>
    </source>
</evidence>
<protein>
    <submittedName>
        <fullName evidence="11">Putative lachesin-like</fullName>
    </submittedName>
</protein>
<evidence type="ECO:0000256" key="1">
    <source>
        <dbReference type="ARBA" id="ARBA00004236"/>
    </source>
</evidence>
<dbReference type="PANTHER" id="PTHR12231">
    <property type="entry name" value="CTX-RELATED TYPE I TRANSMEMBRANE PROTEIN"/>
    <property type="match status" value="1"/>
</dbReference>
<evidence type="ECO:0000256" key="5">
    <source>
        <dbReference type="ARBA" id="ARBA00023136"/>
    </source>
</evidence>
<dbReference type="EMBL" id="QCYY01000224">
    <property type="protein sequence ID" value="ROT85638.1"/>
    <property type="molecule type" value="Genomic_DNA"/>
</dbReference>
<dbReference type="PANTHER" id="PTHR12231:SF253">
    <property type="entry name" value="DPR-INTERACTING PROTEIN ETA, ISOFORM B-RELATED"/>
    <property type="match status" value="1"/>
</dbReference>
<dbReference type="FunFam" id="2.60.40.10:FF:000376">
    <property type="entry name" value="CLUMA_CG000981, isoform A"/>
    <property type="match status" value="1"/>
</dbReference>
<evidence type="ECO:0000256" key="4">
    <source>
        <dbReference type="ARBA" id="ARBA00022737"/>
    </source>
</evidence>
<feature type="domain" description="Ig-like" evidence="10">
    <location>
        <begin position="48"/>
        <end position="137"/>
    </location>
</feature>